<name>A0A081B7D9_9HYPH</name>
<dbReference type="InterPro" id="IPR013747">
    <property type="entry name" value="ACP_syn_III_C"/>
</dbReference>
<keyword evidence="2" id="KW-0012">Acyltransferase</keyword>
<dbReference type="Proteomes" id="UP000028702">
    <property type="component" value="Unassembled WGS sequence"/>
</dbReference>
<feature type="domain" description="Beta-ketoacyl-[acyl-carrier-protein] synthase III C-terminal" evidence="4">
    <location>
        <begin position="220"/>
        <end position="299"/>
    </location>
</feature>
<reference evidence="5 6" key="1">
    <citation type="submission" date="2014-07" db="EMBL/GenBank/DDBJ databases">
        <title>Tepidicaulis marinum gen. nov., sp. nov., a novel marine bacterium denitrifying nitrate to nitrous oxide strictly under microaerobic conditions.</title>
        <authorList>
            <person name="Takeuchi M."/>
            <person name="Yamagishi T."/>
            <person name="Kamagata Y."/>
            <person name="Oshima K."/>
            <person name="Hattori M."/>
            <person name="Katayama T."/>
            <person name="Hanada S."/>
            <person name="Tamaki H."/>
            <person name="Marumo K."/>
            <person name="Maeda H."/>
            <person name="Nedachi M."/>
            <person name="Iwasaki W."/>
            <person name="Suwa Y."/>
            <person name="Sakata S."/>
        </authorList>
    </citation>
    <scope>NUCLEOTIDE SEQUENCE [LARGE SCALE GENOMIC DNA]</scope>
    <source>
        <strain evidence="5 6">MA2</strain>
    </source>
</reference>
<gene>
    <name evidence="5" type="ORF">M2A_0456</name>
</gene>
<dbReference type="AlphaFoldDB" id="A0A081B7D9"/>
<feature type="domain" description="ChsH2 C-terminal OB-fold" evidence="3">
    <location>
        <begin position="407"/>
        <end position="465"/>
    </location>
</feature>
<dbReference type="Pfam" id="PF01796">
    <property type="entry name" value="OB_ChsH2_C"/>
    <property type="match status" value="1"/>
</dbReference>
<dbReference type="Gene3D" id="3.40.47.10">
    <property type="match status" value="2"/>
</dbReference>
<dbReference type="eggNOG" id="COG1545">
    <property type="taxonomic scope" value="Bacteria"/>
</dbReference>
<evidence type="ECO:0000259" key="4">
    <source>
        <dbReference type="Pfam" id="PF08541"/>
    </source>
</evidence>
<dbReference type="PANTHER" id="PTHR34069:SF2">
    <property type="entry name" value="BETA-KETOACYL-[ACYL-CARRIER-PROTEIN] SYNTHASE III"/>
    <property type="match status" value="1"/>
</dbReference>
<dbReference type="InterPro" id="IPR002878">
    <property type="entry name" value="ChsH2_C"/>
</dbReference>
<dbReference type="EMBL" id="BBIO01000002">
    <property type="protein sequence ID" value="GAK43957.1"/>
    <property type="molecule type" value="Genomic_DNA"/>
</dbReference>
<keyword evidence="6" id="KW-1185">Reference proteome</keyword>
<dbReference type="PANTHER" id="PTHR34069">
    <property type="entry name" value="3-OXOACYL-[ACYL-CARRIER-PROTEIN] SYNTHASE 3"/>
    <property type="match status" value="1"/>
</dbReference>
<evidence type="ECO:0000256" key="2">
    <source>
        <dbReference type="ARBA" id="ARBA00023315"/>
    </source>
</evidence>
<dbReference type="Pfam" id="PF08541">
    <property type="entry name" value="ACP_syn_III_C"/>
    <property type="match status" value="1"/>
</dbReference>
<dbReference type="eggNOG" id="COG3425">
    <property type="taxonomic scope" value="Bacteria"/>
</dbReference>
<dbReference type="SUPFAM" id="SSF53901">
    <property type="entry name" value="Thiolase-like"/>
    <property type="match status" value="1"/>
</dbReference>
<keyword evidence="1" id="KW-0808">Transferase</keyword>
<evidence type="ECO:0000256" key="1">
    <source>
        <dbReference type="ARBA" id="ARBA00022679"/>
    </source>
</evidence>
<dbReference type="STRING" id="1333998.M2A_0456"/>
<sequence length="503" mass="54503">MSGEIGLTALGGYIPRLRLQRKAITTANAWVAPNLAGKGKGERSMANWDEDTITMAVEAARDLLGPDDDRSHVDALYFGTTTQPFADRLNAGIISAALTLEKGIQAVDITSTQRAGTSALLQALHAAKAGAAKNALVLASDKRKARAVSPQELDFGDGAAALSVGSENVIAKFLGAHSLTVDFVDHFRGAHEEFDYNWEERWIRDEGYLKIIPQAVEGALKEAGLEASDIDHFILPCTLPKVPQSVAKKLGIPAEKVRDNLAANCGETGAAHGLVMLVHALQEAKPGEKILVAQFGGGADALIFETTDKLSSMDDRRGITGSLADRQEETNYMKFLTFNGLVEWEKGMRAEQDKKTALTTLYRNEDMILGLVGGRCTETGNVQFPRSRISVNPNNPAVDTQEPYKFAERKASILSWSADYLTFSMSPPNHYGMIVFDGGGRIFMDITDVAPGEVESGMEVKMVFRVKDVDEKRGFKRYFWKAVPVRSSATGQATGQSTGQAAE</sequence>
<evidence type="ECO:0000313" key="6">
    <source>
        <dbReference type="Proteomes" id="UP000028702"/>
    </source>
</evidence>
<dbReference type="InterPro" id="IPR012340">
    <property type="entry name" value="NA-bd_OB-fold"/>
</dbReference>
<dbReference type="SUPFAM" id="SSF50249">
    <property type="entry name" value="Nucleic acid-binding proteins"/>
    <property type="match status" value="1"/>
</dbReference>
<dbReference type="GO" id="GO:0044550">
    <property type="term" value="P:secondary metabolite biosynthetic process"/>
    <property type="evidence" value="ECO:0007669"/>
    <property type="project" value="TreeGrafter"/>
</dbReference>
<dbReference type="RefSeq" id="WP_045442495.1">
    <property type="nucleotide sequence ID" value="NZ_BBIO01000002.1"/>
</dbReference>
<organism evidence="5 6">
    <name type="scientific">Tepidicaulis marinus</name>
    <dbReference type="NCBI Taxonomy" id="1333998"/>
    <lineage>
        <taxon>Bacteria</taxon>
        <taxon>Pseudomonadati</taxon>
        <taxon>Pseudomonadota</taxon>
        <taxon>Alphaproteobacteria</taxon>
        <taxon>Hyphomicrobiales</taxon>
        <taxon>Parvibaculaceae</taxon>
        <taxon>Tepidicaulis</taxon>
    </lineage>
</organism>
<protein>
    <submittedName>
        <fullName evidence="5">Conserved protein</fullName>
    </submittedName>
</protein>
<evidence type="ECO:0000259" key="3">
    <source>
        <dbReference type="Pfam" id="PF01796"/>
    </source>
</evidence>
<proteinExistence type="predicted"/>
<comment type="caution">
    <text evidence="5">The sequence shown here is derived from an EMBL/GenBank/DDBJ whole genome shotgun (WGS) entry which is preliminary data.</text>
</comment>
<dbReference type="CDD" id="cd00827">
    <property type="entry name" value="init_cond_enzymes"/>
    <property type="match status" value="1"/>
</dbReference>
<dbReference type="GO" id="GO:0016746">
    <property type="term" value="F:acyltransferase activity"/>
    <property type="evidence" value="ECO:0007669"/>
    <property type="project" value="UniProtKB-KW"/>
</dbReference>
<evidence type="ECO:0000313" key="5">
    <source>
        <dbReference type="EMBL" id="GAK43957.1"/>
    </source>
</evidence>
<dbReference type="InterPro" id="IPR016039">
    <property type="entry name" value="Thiolase-like"/>
</dbReference>
<accession>A0A081B7D9</accession>